<dbReference type="InterPro" id="IPR000909">
    <property type="entry name" value="PLipase_C_PInositol-sp_X_dom"/>
</dbReference>
<dbReference type="EMBL" id="ML769463">
    <property type="protein sequence ID" value="KAE9399900.1"/>
    <property type="molecule type" value="Genomic_DNA"/>
</dbReference>
<evidence type="ECO:0000313" key="12">
    <source>
        <dbReference type="Proteomes" id="UP000799118"/>
    </source>
</evidence>
<protein>
    <recommendedName>
        <fullName evidence="7">Phosphoinositide phospholipase C</fullName>
        <ecNumber evidence="7">3.1.4.11</ecNumber>
    </recommendedName>
</protein>
<dbReference type="SMART" id="SM00054">
    <property type="entry name" value="EFh"/>
    <property type="match status" value="2"/>
</dbReference>
<evidence type="ECO:0000313" key="11">
    <source>
        <dbReference type="EMBL" id="KAE9399900.1"/>
    </source>
</evidence>
<evidence type="ECO:0000256" key="8">
    <source>
        <dbReference type="SAM" id="MobiDB-lite"/>
    </source>
</evidence>
<dbReference type="SUPFAM" id="SSF49562">
    <property type="entry name" value="C2 domain (Calcium/lipid-binding domain, CaLB)"/>
    <property type="match status" value="1"/>
</dbReference>
<name>A0A6A4HQ76_9AGAR</name>
<dbReference type="GO" id="GO:0051209">
    <property type="term" value="P:release of sequestered calcium ion into cytosol"/>
    <property type="evidence" value="ECO:0007669"/>
    <property type="project" value="TreeGrafter"/>
</dbReference>
<dbReference type="InterPro" id="IPR011992">
    <property type="entry name" value="EF-hand-dom_pair"/>
</dbReference>
<evidence type="ECO:0000256" key="7">
    <source>
        <dbReference type="RuleBase" id="RU361133"/>
    </source>
</evidence>
<keyword evidence="12" id="KW-1185">Reference proteome</keyword>
<dbReference type="InterPro" id="IPR001192">
    <property type="entry name" value="PI-PLC_fam"/>
</dbReference>
<organism evidence="11 12">
    <name type="scientific">Gymnopus androsaceus JB14</name>
    <dbReference type="NCBI Taxonomy" id="1447944"/>
    <lineage>
        <taxon>Eukaryota</taxon>
        <taxon>Fungi</taxon>
        <taxon>Dikarya</taxon>
        <taxon>Basidiomycota</taxon>
        <taxon>Agaricomycotina</taxon>
        <taxon>Agaricomycetes</taxon>
        <taxon>Agaricomycetidae</taxon>
        <taxon>Agaricales</taxon>
        <taxon>Marasmiineae</taxon>
        <taxon>Omphalotaceae</taxon>
        <taxon>Gymnopus</taxon>
    </lineage>
</organism>
<keyword evidence="4 7" id="KW-0443">Lipid metabolism</keyword>
<keyword evidence="5" id="KW-0807">Transducer</keyword>
<evidence type="ECO:0000256" key="4">
    <source>
        <dbReference type="ARBA" id="ARBA00023098"/>
    </source>
</evidence>
<dbReference type="InterPro" id="IPR011993">
    <property type="entry name" value="PH-like_dom_sf"/>
</dbReference>
<dbReference type="CDD" id="cd16207">
    <property type="entry name" value="EFh_ScPlc1p_like"/>
    <property type="match status" value="1"/>
</dbReference>
<comment type="catalytic activity">
    <reaction evidence="1 7">
        <text>a 1,2-diacyl-sn-glycero-3-phospho-(1D-myo-inositol-4,5-bisphosphate) + H2O = 1D-myo-inositol 1,4,5-trisphosphate + a 1,2-diacyl-sn-glycerol + H(+)</text>
        <dbReference type="Rhea" id="RHEA:33179"/>
        <dbReference type="ChEBI" id="CHEBI:15377"/>
        <dbReference type="ChEBI" id="CHEBI:15378"/>
        <dbReference type="ChEBI" id="CHEBI:17815"/>
        <dbReference type="ChEBI" id="CHEBI:58456"/>
        <dbReference type="ChEBI" id="CHEBI:203600"/>
        <dbReference type="EC" id="3.1.4.11"/>
    </reaction>
</comment>
<dbReference type="PRINTS" id="PR00390">
    <property type="entry name" value="PHPHLIPASEC"/>
</dbReference>
<feature type="domain" description="PI-PLC Y-box" evidence="9">
    <location>
        <begin position="517"/>
        <end position="632"/>
    </location>
</feature>
<dbReference type="PROSITE" id="PS50007">
    <property type="entry name" value="PIPLC_X_DOMAIN"/>
    <property type="match status" value="1"/>
</dbReference>
<dbReference type="GO" id="GO:0005509">
    <property type="term" value="F:calcium ion binding"/>
    <property type="evidence" value="ECO:0007669"/>
    <property type="project" value="InterPro"/>
</dbReference>
<dbReference type="Pfam" id="PF00387">
    <property type="entry name" value="PI-PLC-Y"/>
    <property type="match status" value="1"/>
</dbReference>
<evidence type="ECO:0000256" key="2">
    <source>
        <dbReference type="ARBA" id="ARBA00022801"/>
    </source>
</evidence>
<dbReference type="SMART" id="SM00149">
    <property type="entry name" value="PLCYc"/>
    <property type="match status" value="1"/>
</dbReference>
<dbReference type="GO" id="GO:0016042">
    <property type="term" value="P:lipid catabolic process"/>
    <property type="evidence" value="ECO:0007669"/>
    <property type="project" value="UniProtKB-KW"/>
</dbReference>
<proteinExistence type="predicted"/>
<dbReference type="InterPro" id="IPR002048">
    <property type="entry name" value="EF_hand_dom"/>
</dbReference>
<feature type="region of interest" description="Disordered" evidence="8">
    <location>
        <begin position="460"/>
        <end position="484"/>
    </location>
</feature>
<dbReference type="AlphaFoldDB" id="A0A6A4HQ76"/>
<sequence length="811" mass="91537">MSTANENSDNLTSVPPDSQEWRQFVKVSEWKIKQALFRIDADEGQILYESNKIKKIKIIPIECIKELRFQSDSSYYRTLFKLSPDTQSRWITIIYIVEGAYKIMHIIAPSSDVFQQWKESLNKLYAVRQGLMAGAYDGIIRDTVWEKQYWKSADCDGDEKLKFDDVQGLCRRLSLHFSEQELRKLFKAADVDGDGYLDFAGYQKFVKLLKRRPEVENLYQKVSDNEKMDFVAFKKFMQGSQESKLDDNSLRAVFTKYAGMEQFNDTGSPAQSMQTEAHPLEPTTMNLEAFSAFLRSSDNAALPDQNKPVYHDMTRPISEYFISSSHNTYLIGNQLVGVSTIEGYIRALLHSCRTVMDVYDGPEEPMVYHGNTLTSKVSVREICHAIAKYAFRASPYPVILTLEMHCGVQQQNLLVDIMKNAFGDALISAPVEGRKKITSLPSPEDLRGKILVKLEDTGLQPKKPAKSATADDSSSSSAASSASHSGLMGEIKDIKAKLARKVYSKTKSNHKQMSFSLASLLVYTVGVKCRGISPTEHYEPEHVFSISENSANKYMKSSMTDLVKHTQSHIIRVYPKGARVDSSNYEPHLYWAAGGQVVALNWQTFDLGYMINYAMFQRNGRSGYVLKPLALRPGNESLLQKPTKHYLDLTIISAQQLPRLKDKSGKEIQSILSLHIPLWSHSPFVANEAENAEGATYSPATNVSNSQPTTARTVMFSTGSVKNNGFNPVWQEELCIPFDCVGGMIDIIFVKFAIKQEKKKLKDEVDEEPIAVYCCSLGALEHGFRYLPLHDSQMSTYMFSTLFVEVKVRDI</sequence>
<dbReference type="EC" id="3.1.4.11" evidence="7"/>
<dbReference type="SUPFAM" id="SSF47473">
    <property type="entry name" value="EF-hand"/>
    <property type="match status" value="1"/>
</dbReference>
<dbReference type="SUPFAM" id="SSF50729">
    <property type="entry name" value="PH domain-like"/>
    <property type="match status" value="1"/>
</dbReference>
<dbReference type="FunFam" id="3.20.20.190:FF:000039">
    <property type="entry name" value="Phosphoinositide phospholipase C"/>
    <property type="match status" value="1"/>
</dbReference>
<evidence type="ECO:0000256" key="5">
    <source>
        <dbReference type="ARBA" id="ARBA00023224"/>
    </source>
</evidence>
<evidence type="ECO:0000259" key="9">
    <source>
        <dbReference type="PROSITE" id="PS50008"/>
    </source>
</evidence>
<evidence type="ECO:0000259" key="10">
    <source>
        <dbReference type="PROSITE" id="PS50222"/>
    </source>
</evidence>
<dbReference type="Gene3D" id="3.20.20.190">
    <property type="entry name" value="Phosphatidylinositol (PI) phosphodiesterase"/>
    <property type="match status" value="1"/>
</dbReference>
<dbReference type="Pfam" id="PF00388">
    <property type="entry name" value="PI-PLC-X"/>
    <property type="match status" value="1"/>
</dbReference>
<dbReference type="PROSITE" id="PS50008">
    <property type="entry name" value="PIPLC_Y_DOMAIN"/>
    <property type="match status" value="1"/>
</dbReference>
<dbReference type="PANTHER" id="PTHR10336">
    <property type="entry name" value="PHOSPHOINOSITIDE-SPECIFIC PHOSPHOLIPASE C FAMILY PROTEIN"/>
    <property type="match status" value="1"/>
</dbReference>
<dbReference type="Gene3D" id="1.10.238.10">
    <property type="entry name" value="EF-hand"/>
    <property type="match status" value="2"/>
</dbReference>
<evidence type="ECO:0000256" key="3">
    <source>
        <dbReference type="ARBA" id="ARBA00022963"/>
    </source>
</evidence>
<dbReference type="Proteomes" id="UP000799118">
    <property type="component" value="Unassembled WGS sequence"/>
</dbReference>
<keyword evidence="2 7" id="KW-0378">Hydrolase</keyword>
<dbReference type="CDD" id="cd00275">
    <property type="entry name" value="C2_PLC_like"/>
    <property type="match status" value="1"/>
</dbReference>
<feature type="domain" description="EF-hand" evidence="10">
    <location>
        <begin position="177"/>
        <end position="212"/>
    </location>
</feature>
<evidence type="ECO:0000256" key="6">
    <source>
        <dbReference type="ARBA" id="ARBA00059664"/>
    </source>
</evidence>
<dbReference type="Gene3D" id="2.60.40.150">
    <property type="entry name" value="C2 domain"/>
    <property type="match status" value="1"/>
</dbReference>
<dbReference type="OrthoDB" id="269822at2759"/>
<reference evidence="11" key="1">
    <citation type="journal article" date="2019" name="Environ. Microbiol.">
        <title>Fungal ecological strategies reflected in gene transcription - a case study of two litter decomposers.</title>
        <authorList>
            <person name="Barbi F."/>
            <person name="Kohler A."/>
            <person name="Barry K."/>
            <person name="Baskaran P."/>
            <person name="Daum C."/>
            <person name="Fauchery L."/>
            <person name="Ihrmark K."/>
            <person name="Kuo A."/>
            <person name="LaButti K."/>
            <person name="Lipzen A."/>
            <person name="Morin E."/>
            <person name="Grigoriev I.V."/>
            <person name="Henrissat B."/>
            <person name="Lindahl B."/>
            <person name="Martin F."/>
        </authorList>
    </citation>
    <scope>NUCLEOTIDE SEQUENCE</scope>
    <source>
        <strain evidence="11">JB14</strain>
    </source>
</reference>
<dbReference type="CDD" id="cd08598">
    <property type="entry name" value="PI-PLC1c_yeast"/>
    <property type="match status" value="1"/>
</dbReference>
<dbReference type="InterPro" id="IPR035892">
    <property type="entry name" value="C2_domain_sf"/>
</dbReference>
<dbReference type="GO" id="GO:0004435">
    <property type="term" value="F:phosphatidylinositol-4,5-bisphosphate phospholipase C activity"/>
    <property type="evidence" value="ECO:0007669"/>
    <property type="project" value="UniProtKB-EC"/>
</dbReference>
<dbReference type="InterPro" id="IPR000008">
    <property type="entry name" value="C2_dom"/>
</dbReference>
<comment type="function">
    <text evidence="6">The production of the second messenger molecules diacylglycerol (DAG) and inositol 1,4,5-trisphosphate (IP3) is mediated by activated phosphatidylinositol-specific phospholipase C enzymes.</text>
</comment>
<dbReference type="SMART" id="SM00239">
    <property type="entry name" value="C2"/>
    <property type="match status" value="1"/>
</dbReference>
<feature type="compositionally biased region" description="Low complexity" evidence="8">
    <location>
        <begin position="466"/>
        <end position="484"/>
    </location>
</feature>
<dbReference type="Gene3D" id="2.30.29.30">
    <property type="entry name" value="Pleckstrin-homology domain (PH domain)/Phosphotyrosine-binding domain (PTB)"/>
    <property type="match status" value="1"/>
</dbReference>
<dbReference type="SUPFAM" id="SSF51695">
    <property type="entry name" value="PLC-like phosphodiesterases"/>
    <property type="match status" value="1"/>
</dbReference>
<dbReference type="GO" id="GO:0048015">
    <property type="term" value="P:phosphatidylinositol-mediated signaling"/>
    <property type="evidence" value="ECO:0007669"/>
    <property type="project" value="TreeGrafter"/>
</dbReference>
<dbReference type="PROSITE" id="PS50222">
    <property type="entry name" value="EF_HAND_2"/>
    <property type="match status" value="1"/>
</dbReference>
<gene>
    <name evidence="11" type="ORF">BT96DRAFT_919804</name>
</gene>
<dbReference type="InterPro" id="IPR017946">
    <property type="entry name" value="PLC-like_Pdiesterase_TIM-brl"/>
</dbReference>
<dbReference type="SMART" id="SM00148">
    <property type="entry name" value="PLCXc"/>
    <property type="match status" value="1"/>
</dbReference>
<keyword evidence="3 7" id="KW-0442">Lipid degradation</keyword>
<accession>A0A6A4HQ76</accession>
<dbReference type="Pfam" id="PF13499">
    <property type="entry name" value="EF-hand_7"/>
    <property type="match status" value="1"/>
</dbReference>
<evidence type="ECO:0000256" key="1">
    <source>
        <dbReference type="ARBA" id="ARBA00001195"/>
    </source>
</evidence>
<dbReference type="PANTHER" id="PTHR10336:SF36">
    <property type="entry name" value="1-PHOSPHATIDYLINOSITOL 4,5-BISPHOSPHATE PHOSPHODIESTERASE BETA-4"/>
    <property type="match status" value="1"/>
</dbReference>
<dbReference type="InterPro" id="IPR001711">
    <property type="entry name" value="PLipase_C_Pinositol-sp_Y"/>
</dbReference>